<dbReference type="AlphaFoldDB" id="A0A382K7L5"/>
<keyword evidence="1" id="KW-0904">Protein phosphatase</keyword>
<accession>A0A382K7L5</accession>
<feature type="non-terminal residue" evidence="2">
    <location>
        <position position="1"/>
    </location>
</feature>
<dbReference type="Gene3D" id="3.90.190.10">
    <property type="entry name" value="Protein tyrosine phosphatase superfamily"/>
    <property type="match status" value="1"/>
</dbReference>
<protein>
    <submittedName>
        <fullName evidence="2">Uncharacterized protein</fullName>
    </submittedName>
</protein>
<reference evidence="2" key="1">
    <citation type="submission" date="2018-05" db="EMBL/GenBank/DDBJ databases">
        <authorList>
            <person name="Lanie J.A."/>
            <person name="Ng W.-L."/>
            <person name="Kazmierczak K.M."/>
            <person name="Andrzejewski T.M."/>
            <person name="Davidsen T.M."/>
            <person name="Wayne K.J."/>
            <person name="Tettelin H."/>
            <person name="Glass J.I."/>
            <person name="Rusch D."/>
            <person name="Podicherti R."/>
            <person name="Tsui H.-C.T."/>
            <person name="Winkler M.E."/>
        </authorList>
    </citation>
    <scope>NUCLEOTIDE SEQUENCE</scope>
</reference>
<dbReference type="SUPFAM" id="SSF52799">
    <property type="entry name" value="(Phosphotyrosine protein) phosphatases II"/>
    <property type="match status" value="1"/>
</dbReference>
<dbReference type="PANTHER" id="PTHR10159">
    <property type="entry name" value="DUAL SPECIFICITY PROTEIN PHOSPHATASE"/>
    <property type="match status" value="1"/>
</dbReference>
<dbReference type="GO" id="GO:0005737">
    <property type="term" value="C:cytoplasm"/>
    <property type="evidence" value="ECO:0007669"/>
    <property type="project" value="TreeGrafter"/>
</dbReference>
<evidence type="ECO:0000313" key="2">
    <source>
        <dbReference type="EMBL" id="SVC19513.1"/>
    </source>
</evidence>
<dbReference type="GO" id="GO:0004721">
    <property type="term" value="F:phosphoprotein phosphatase activity"/>
    <property type="evidence" value="ECO:0007669"/>
    <property type="project" value="UniProtKB-KW"/>
</dbReference>
<gene>
    <name evidence="2" type="ORF">METZ01_LOCUS272367</name>
</gene>
<proteinExistence type="predicted"/>
<evidence type="ECO:0000256" key="1">
    <source>
        <dbReference type="ARBA" id="ARBA00022912"/>
    </source>
</evidence>
<dbReference type="PANTHER" id="PTHR10159:SF519">
    <property type="entry name" value="DUAL SPECIFICITY PROTEIN PHOSPHATASE MPK3"/>
    <property type="match status" value="1"/>
</dbReference>
<dbReference type="EMBL" id="UINC01078439">
    <property type="protein sequence ID" value="SVC19513.1"/>
    <property type="molecule type" value="Genomic_DNA"/>
</dbReference>
<name>A0A382K7L5_9ZZZZ</name>
<dbReference type="GO" id="GO:0043409">
    <property type="term" value="P:negative regulation of MAPK cascade"/>
    <property type="evidence" value="ECO:0007669"/>
    <property type="project" value="TreeGrafter"/>
</dbReference>
<sequence length="127" mass="15066">MYRVLSDIYYFGRMIKDKAVFMYFEYLGNEETHIIDHVDRIDVIETNDGFLNAFKNLFIEPTKIVDNIYLGNAYNASNFNQLDELNINTIINVTNEIPNYFDNIQEYDYLKININDTNSDSIKNFFD</sequence>
<keyword evidence="1" id="KW-0378">Hydrolase</keyword>
<organism evidence="2">
    <name type="scientific">marine metagenome</name>
    <dbReference type="NCBI Taxonomy" id="408172"/>
    <lineage>
        <taxon>unclassified sequences</taxon>
        <taxon>metagenomes</taxon>
        <taxon>ecological metagenomes</taxon>
    </lineage>
</organism>
<dbReference type="CDD" id="cd14498">
    <property type="entry name" value="DSP"/>
    <property type="match status" value="1"/>
</dbReference>
<feature type="non-terminal residue" evidence="2">
    <location>
        <position position="127"/>
    </location>
</feature>
<dbReference type="InterPro" id="IPR029021">
    <property type="entry name" value="Prot-tyrosine_phosphatase-like"/>
</dbReference>